<dbReference type="OrthoDB" id="6766060at2759"/>
<proteinExistence type="predicted"/>
<feature type="domain" description="Reverse transcriptase" evidence="3">
    <location>
        <begin position="1"/>
        <end position="365"/>
    </location>
</feature>
<keyword evidence="1" id="KW-0863">Zinc-finger</keyword>
<dbReference type="Gene3D" id="3.30.70.270">
    <property type="match status" value="1"/>
</dbReference>
<keyword evidence="5" id="KW-1185">Reference proteome</keyword>
<evidence type="ECO:0000259" key="3">
    <source>
        <dbReference type="PROSITE" id="PS50878"/>
    </source>
</evidence>
<sequence length="476" mass="52244">SLAASFEKGRVDMPWQPQQRAQLKNRDGRLMGPAEELEVLGEFAVSTFGAHAPLPERTGSLPRLDPQLLAKHIRSIKPHKAVPKGSAPAAAWKLCADEVNQMLAGAARELLSPAHEGGSAVRVSSWKGLVGCARENLREVRQLCGTASPGRQELREGALRPDLVGGLTFALDLSQAFDTVSRQEIIATLPALTDDPALVSLVHALHHRSAYKLAAQGEVTEVETTTGIKQGCKLAPSLFSLLTGKLIKELIEFFGEDRVCAFLTGYADDLTVHRTIRSVADVEACHVLIRAVLESLKDHKLVCNQSKCYILAKFAGRQAASVTKQYTAWTRNEAGERIKLWRIGKTKYFPTFRWVPTIKFLGIKASYGSFEMQTLTFRISEAKQKLHQAGLSLESAKSLKAAEGTPVISCQDCDRSFVSEQGLRLHRAKQHPEAVERYVPERFDRAKHSVNGACPSPHKLRELDAAKEPLALSAPL</sequence>
<gene>
    <name evidence="4" type="primary">RXLR78</name>
    <name evidence="4" type="ORF">SPIL2461_LOCUS12516</name>
</gene>
<dbReference type="PROSITE" id="PS00028">
    <property type="entry name" value="ZINC_FINGER_C2H2_1"/>
    <property type="match status" value="1"/>
</dbReference>
<dbReference type="InterPro" id="IPR013087">
    <property type="entry name" value="Znf_C2H2_type"/>
</dbReference>
<dbReference type="AlphaFoldDB" id="A0A812SR02"/>
<feature type="domain" description="C2H2-type" evidence="2">
    <location>
        <begin position="408"/>
        <end position="436"/>
    </location>
</feature>
<feature type="non-terminal residue" evidence="4">
    <location>
        <position position="1"/>
    </location>
</feature>
<dbReference type="Proteomes" id="UP000649617">
    <property type="component" value="Unassembled WGS sequence"/>
</dbReference>
<evidence type="ECO:0000313" key="5">
    <source>
        <dbReference type="Proteomes" id="UP000649617"/>
    </source>
</evidence>
<dbReference type="GO" id="GO:0008270">
    <property type="term" value="F:zinc ion binding"/>
    <property type="evidence" value="ECO:0007669"/>
    <property type="project" value="UniProtKB-KW"/>
</dbReference>
<name>A0A812SR02_SYMPI</name>
<keyword evidence="1" id="KW-0862">Zinc</keyword>
<protein>
    <submittedName>
        <fullName evidence="4">RXLR78 protein</fullName>
    </submittedName>
</protein>
<accession>A0A812SR02</accession>
<dbReference type="Pfam" id="PF00078">
    <property type="entry name" value="RVT_1"/>
    <property type="match status" value="1"/>
</dbReference>
<evidence type="ECO:0000259" key="2">
    <source>
        <dbReference type="PROSITE" id="PS50157"/>
    </source>
</evidence>
<dbReference type="PROSITE" id="PS50878">
    <property type="entry name" value="RT_POL"/>
    <property type="match status" value="1"/>
</dbReference>
<evidence type="ECO:0000256" key="1">
    <source>
        <dbReference type="PROSITE-ProRule" id="PRU00042"/>
    </source>
</evidence>
<dbReference type="SUPFAM" id="SSF56672">
    <property type="entry name" value="DNA/RNA polymerases"/>
    <property type="match status" value="1"/>
</dbReference>
<dbReference type="PROSITE" id="PS50157">
    <property type="entry name" value="ZINC_FINGER_C2H2_2"/>
    <property type="match status" value="1"/>
</dbReference>
<dbReference type="InterPro" id="IPR043502">
    <property type="entry name" value="DNA/RNA_pol_sf"/>
</dbReference>
<reference evidence="4" key="1">
    <citation type="submission" date="2021-02" db="EMBL/GenBank/DDBJ databases">
        <authorList>
            <person name="Dougan E. K."/>
            <person name="Rhodes N."/>
            <person name="Thang M."/>
            <person name="Chan C."/>
        </authorList>
    </citation>
    <scope>NUCLEOTIDE SEQUENCE</scope>
</reference>
<organism evidence="4 5">
    <name type="scientific">Symbiodinium pilosum</name>
    <name type="common">Dinoflagellate</name>
    <dbReference type="NCBI Taxonomy" id="2952"/>
    <lineage>
        <taxon>Eukaryota</taxon>
        <taxon>Sar</taxon>
        <taxon>Alveolata</taxon>
        <taxon>Dinophyceae</taxon>
        <taxon>Suessiales</taxon>
        <taxon>Symbiodiniaceae</taxon>
        <taxon>Symbiodinium</taxon>
    </lineage>
</organism>
<dbReference type="InterPro" id="IPR000477">
    <property type="entry name" value="RT_dom"/>
</dbReference>
<feature type="non-terminal residue" evidence="4">
    <location>
        <position position="476"/>
    </location>
</feature>
<evidence type="ECO:0000313" key="4">
    <source>
        <dbReference type="EMBL" id="CAE7487207.1"/>
    </source>
</evidence>
<dbReference type="PANTHER" id="PTHR19446">
    <property type="entry name" value="REVERSE TRANSCRIPTASES"/>
    <property type="match status" value="1"/>
</dbReference>
<dbReference type="EMBL" id="CAJNIZ010025783">
    <property type="protein sequence ID" value="CAE7487207.1"/>
    <property type="molecule type" value="Genomic_DNA"/>
</dbReference>
<comment type="caution">
    <text evidence="4">The sequence shown here is derived from an EMBL/GenBank/DDBJ whole genome shotgun (WGS) entry which is preliminary data.</text>
</comment>
<keyword evidence="1" id="KW-0479">Metal-binding</keyword>
<dbReference type="InterPro" id="IPR043128">
    <property type="entry name" value="Rev_trsase/Diguanyl_cyclase"/>
</dbReference>